<evidence type="ECO:0000256" key="6">
    <source>
        <dbReference type="ARBA" id="ARBA00022679"/>
    </source>
</evidence>
<dbReference type="Proteomes" id="UP000682733">
    <property type="component" value="Unassembled WGS sequence"/>
</dbReference>
<keyword evidence="6 10" id="KW-0808">Transferase</keyword>
<dbReference type="GO" id="GO:0106274">
    <property type="term" value="F:NAD+-protein-arginine ADP-ribosyltransferase activity"/>
    <property type="evidence" value="ECO:0007669"/>
    <property type="project" value="UniProtKB-EC"/>
</dbReference>
<dbReference type="GO" id="GO:0003950">
    <property type="term" value="F:NAD+ poly-ADP-ribosyltransferase activity"/>
    <property type="evidence" value="ECO:0007669"/>
    <property type="project" value="TreeGrafter"/>
</dbReference>
<dbReference type="GO" id="GO:0090729">
    <property type="term" value="F:toxin activity"/>
    <property type="evidence" value="ECO:0007669"/>
    <property type="project" value="UniProtKB-KW"/>
</dbReference>
<dbReference type="AlphaFoldDB" id="A0A8S2QRI1"/>
<accession>A0A8S2QRI1</accession>
<keyword evidence="10" id="KW-0521">NADP</keyword>
<comment type="similarity">
    <text evidence="2 10">Belongs to the Arg-specific ADP-ribosyltransferase family.</text>
</comment>
<keyword evidence="8" id="KW-0843">Virulence</keyword>
<dbReference type="EC" id="2.4.2.31" evidence="10"/>
<dbReference type="InterPro" id="IPR000768">
    <property type="entry name" value="ART"/>
</dbReference>
<evidence type="ECO:0000256" key="9">
    <source>
        <dbReference type="ARBA" id="ARBA00047597"/>
    </source>
</evidence>
<dbReference type="GO" id="GO:0005576">
    <property type="term" value="C:extracellular region"/>
    <property type="evidence" value="ECO:0007669"/>
    <property type="project" value="UniProtKB-SubCell"/>
</dbReference>
<dbReference type="PANTHER" id="PTHR10339:SF25">
    <property type="entry name" value="SECRETED EXOENZYME S"/>
    <property type="match status" value="1"/>
</dbReference>
<keyword evidence="5 10" id="KW-0328">Glycosyltransferase</keyword>
<keyword evidence="7" id="KW-0548">Nucleotidyltransferase</keyword>
<evidence type="ECO:0000256" key="7">
    <source>
        <dbReference type="ARBA" id="ARBA00022695"/>
    </source>
</evidence>
<comment type="subcellular location">
    <subcellularLocation>
        <location evidence="1">Secreted</location>
    </subcellularLocation>
</comment>
<evidence type="ECO:0000256" key="4">
    <source>
        <dbReference type="ARBA" id="ARBA00022656"/>
    </source>
</evidence>
<dbReference type="GO" id="GO:0016779">
    <property type="term" value="F:nucleotidyltransferase activity"/>
    <property type="evidence" value="ECO:0007669"/>
    <property type="project" value="UniProtKB-KW"/>
</dbReference>
<proteinExistence type="inferred from homology"/>
<evidence type="ECO:0000256" key="8">
    <source>
        <dbReference type="ARBA" id="ARBA00023026"/>
    </source>
</evidence>
<evidence type="ECO:0000256" key="2">
    <source>
        <dbReference type="ARBA" id="ARBA00009558"/>
    </source>
</evidence>
<keyword evidence="4" id="KW-0800">Toxin</keyword>
<evidence type="ECO:0000256" key="3">
    <source>
        <dbReference type="ARBA" id="ARBA00022525"/>
    </source>
</evidence>
<evidence type="ECO:0000256" key="1">
    <source>
        <dbReference type="ARBA" id="ARBA00004613"/>
    </source>
</evidence>
<dbReference type="Pfam" id="PF01129">
    <property type="entry name" value="ART"/>
    <property type="match status" value="1"/>
</dbReference>
<keyword evidence="10" id="KW-0520">NAD</keyword>
<dbReference type="Proteomes" id="UP000677228">
    <property type="component" value="Unassembled WGS sequence"/>
</dbReference>
<dbReference type="InterPro" id="IPR050999">
    <property type="entry name" value="ADP-ribosyltransferase_ARG"/>
</dbReference>
<comment type="caution">
    <text evidence="12">The sequence shown here is derived from an EMBL/GenBank/DDBJ whole genome shotgun (WGS) entry which is preliminary data.</text>
</comment>
<evidence type="ECO:0000313" key="11">
    <source>
        <dbReference type="EMBL" id="CAF1306963.1"/>
    </source>
</evidence>
<dbReference type="PANTHER" id="PTHR10339">
    <property type="entry name" value="ADP-RIBOSYLTRANSFERASE"/>
    <property type="match status" value="1"/>
</dbReference>
<dbReference type="SUPFAM" id="SSF56399">
    <property type="entry name" value="ADP-ribosylation"/>
    <property type="match status" value="1"/>
</dbReference>
<sequence>MAPGKRSFIRTLLIHFNISHNQLRRNASTRRIMIEKAAEGLIVEGKNVGKQREGEWMAEQLLSVKEGAEEEVWKVSAHLYSLNSYLYRKLNELMRLVGDEEHARYVQSKMYTLGPFALLLERLMQRNKKAMTVYRSAELSDDLIEQFRQSSGSHEKRLFSAFTSTSRSKNVAEFYGGNVIFAIKIFKNGADISQYSAFPQEDEVLLEASFWFVIQSCTFDKTTSKWFIRLKCAP</sequence>
<evidence type="ECO:0000256" key="5">
    <source>
        <dbReference type="ARBA" id="ARBA00022676"/>
    </source>
</evidence>
<gene>
    <name evidence="11" type="ORF">OVA965_LOCUS28802</name>
    <name evidence="12" type="ORF">TMI583_LOCUS29565</name>
</gene>
<organism evidence="12 13">
    <name type="scientific">Didymodactylos carnosus</name>
    <dbReference type="NCBI Taxonomy" id="1234261"/>
    <lineage>
        <taxon>Eukaryota</taxon>
        <taxon>Metazoa</taxon>
        <taxon>Spiralia</taxon>
        <taxon>Gnathifera</taxon>
        <taxon>Rotifera</taxon>
        <taxon>Eurotatoria</taxon>
        <taxon>Bdelloidea</taxon>
        <taxon>Philodinida</taxon>
        <taxon>Philodinidae</taxon>
        <taxon>Didymodactylos</taxon>
    </lineage>
</organism>
<protein>
    <recommendedName>
        <fullName evidence="10">NAD(P)(+)--arginine ADP-ribosyltransferase</fullName>
        <ecNumber evidence="10">2.4.2.31</ecNumber>
    </recommendedName>
    <alternativeName>
        <fullName evidence="10">Mono(ADP-ribosyl)transferase</fullName>
    </alternativeName>
</protein>
<reference evidence="12" key="1">
    <citation type="submission" date="2021-02" db="EMBL/GenBank/DDBJ databases">
        <authorList>
            <person name="Nowell W R."/>
        </authorList>
    </citation>
    <scope>NUCLEOTIDE SEQUENCE</scope>
</reference>
<evidence type="ECO:0000256" key="10">
    <source>
        <dbReference type="RuleBase" id="RU361228"/>
    </source>
</evidence>
<name>A0A8S2QRI1_9BILA</name>
<comment type="catalytic activity">
    <reaction evidence="9 10">
        <text>L-arginyl-[protein] + NAD(+) = N(omega)-(ADP-D-ribosyl)-L-arginyl-[protein] + nicotinamide + H(+)</text>
        <dbReference type="Rhea" id="RHEA:19149"/>
        <dbReference type="Rhea" id="RHEA-COMP:10532"/>
        <dbReference type="Rhea" id="RHEA-COMP:15087"/>
        <dbReference type="ChEBI" id="CHEBI:15378"/>
        <dbReference type="ChEBI" id="CHEBI:17154"/>
        <dbReference type="ChEBI" id="CHEBI:29965"/>
        <dbReference type="ChEBI" id="CHEBI:57540"/>
        <dbReference type="ChEBI" id="CHEBI:142554"/>
        <dbReference type="EC" id="2.4.2.31"/>
    </reaction>
</comment>
<keyword evidence="3" id="KW-0964">Secreted</keyword>
<evidence type="ECO:0000313" key="12">
    <source>
        <dbReference type="EMBL" id="CAF4114202.1"/>
    </source>
</evidence>
<evidence type="ECO:0000313" key="13">
    <source>
        <dbReference type="Proteomes" id="UP000682733"/>
    </source>
</evidence>
<dbReference type="EMBL" id="CAJOBA010041444">
    <property type="protein sequence ID" value="CAF4114202.1"/>
    <property type="molecule type" value="Genomic_DNA"/>
</dbReference>
<dbReference type="EMBL" id="CAJNOK010019859">
    <property type="protein sequence ID" value="CAF1306963.1"/>
    <property type="molecule type" value="Genomic_DNA"/>
</dbReference>
<dbReference type="PROSITE" id="PS51996">
    <property type="entry name" value="TR_MART"/>
    <property type="match status" value="1"/>
</dbReference>
<dbReference type="Gene3D" id="3.90.176.10">
    <property type="entry name" value="Toxin ADP-ribosyltransferase, Chain A, domain 1"/>
    <property type="match status" value="1"/>
</dbReference>